<dbReference type="Proteomes" id="UP000245464">
    <property type="component" value="Chromosome 7"/>
</dbReference>
<organism evidence="1 2">
    <name type="scientific">Pyrenophora tritici-repentis</name>
    <dbReference type="NCBI Taxonomy" id="45151"/>
    <lineage>
        <taxon>Eukaryota</taxon>
        <taxon>Fungi</taxon>
        <taxon>Dikarya</taxon>
        <taxon>Ascomycota</taxon>
        <taxon>Pezizomycotina</taxon>
        <taxon>Dothideomycetes</taxon>
        <taxon>Pleosporomycetidae</taxon>
        <taxon>Pleosporales</taxon>
        <taxon>Pleosporineae</taxon>
        <taxon>Pleosporaceae</taxon>
        <taxon>Pyrenophora</taxon>
    </lineage>
</organism>
<reference evidence="1 2" key="1">
    <citation type="journal article" date="2018" name="BMC Genomics">
        <title>Comparative genomics of the wheat fungal pathogen Pyrenophora tritici-repentis reveals chromosomal variations and genome plasticity.</title>
        <authorList>
            <person name="Moolhuijzen P."/>
            <person name="See P.T."/>
            <person name="Hane J.K."/>
            <person name="Shi G."/>
            <person name="Liu Z."/>
            <person name="Oliver R.P."/>
            <person name="Moffat C.S."/>
        </authorList>
    </citation>
    <scope>NUCLEOTIDE SEQUENCE [LARGE SCALE GENOMIC DNA]</scope>
    <source>
        <strain evidence="1">M4</strain>
    </source>
</reference>
<sequence>MADDSMDVSYSNKRTPLGVELPNDIWLSIIERLVSMSDLKALCLTSKSLRVLATPYLYDTVRIPLWNTPRVDAFFQSVGCGAGVHLGNTRTLIFEDEETPEEAICNLAGSFAFPNAPYFPDITQENTPVSTETLEKAMDFLNAILCSPILESLHLSWIFDRPSIVISFLHPSAPNLVSFSSHASVIGRTTEMNKHELADWELFEFEKLLNHCPKLQAFGFQLPELHLQPYHRGGRVQHITVDDRFMSALRRAPDLRILHLRQSNYILEDEPRPYEQFEDDKKAWAFQTQKWANAFFAYLHERGWCPKLNSLVIRCYMLNEHEGDAVITYIPQSCYIRGFQTDTFGRSGVVAVPVTRAILRATEPCAGILDYDPETNWAIGKFAPDDEMEWG</sequence>
<dbReference type="OrthoDB" id="3799981at2759"/>
<evidence type="ECO:0000313" key="2">
    <source>
        <dbReference type="Proteomes" id="UP000245464"/>
    </source>
</evidence>
<gene>
    <name evidence="1" type="ORF">PtrM4_124840</name>
</gene>
<name>A0A2W1D0U9_9PLEO</name>
<dbReference type="GeneID" id="6347589"/>
<protein>
    <submittedName>
        <fullName evidence="1">F-box domain containing protein</fullName>
    </submittedName>
</protein>
<comment type="caution">
    <text evidence="1">The sequence shown here is derived from an EMBL/GenBank/DDBJ whole genome shotgun (WGS) entry which is preliminary data.</text>
</comment>
<dbReference type="AlphaFoldDB" id="A0A2W1D0U9"/>
<proteinExistence type="predicted"/>
<evidence type="ECO:0000313" key="1">
    <source>
        <dbReference type="EMBL" id="KAF7567871.1"/>
    </source>
</evidence>
<dbReference type="KEGG" id="ptrr:6347589"/>
<accession>A0A2W1D0U9</accession>
<dbReference type="EMBL" id="NQIK02000007">
    <property type="protein sequence ID" value="KAF7567871.1"/>
    <property type="molecule type" value="Genomic_DNA"/>
</dbReference>
<dbReference type="RefSeq" id="XP_001939631.1">
    <property type="nucleotide sequence ID" value="XM_001939596.2"/>
</dbReference>